<evidence type="ECO:0000313" key="10">
    <source>
        <dbReference type="EMBL" id="TCM68045.1"/>
    </source>
</evidence>
<evidence type="ECO:0000256" key="5">
    <source>
        <dbReference type="ARBA" id="ARBA00022756"/>
    </source>
</evidence>
<feature type="active site" evidence="9">
    <location>
        <position position="51"/>
    </location>
</feature>
<keyword evidence="5 9" id="KW-0093">Biotin biosynthesis</keyword>
<comment type="cofactor">
    <cofactor evidence="9">
        <name>Mg(2+)</name>
        <dbReference type="ChEBI" id="CHEBI:18420"/>
    </cofactor>
</comment>
<dbReference type="InterPro" id="IPR004472">
    <property type="entry name" value="DTB_synth_BioD"/>
</dbReference>
<evidence type="ECO:0000256" key="3">
    <source>
        <dbReference type="ARBA" id="ARBA00022723"/>
    </source>
</evidence>
<dbReference type="FunFam" id="3.40.50.300:FF:000292">
    <property type="entry name" value="ATP-dependent dethiobiotin synthetase BioD"/>
    <property type="match status" value="1"/>
</dbReference>
<dbReference type="GO" id="GO:0005829">
    <property type="term" value="C:cytosol"/>
    <property type="evidence" value="ECO:0007669"/>
    <property type="project" value="TreeGrafter"/>
</dbReference>
<dbReference type="HAMAP" id="MF_00336">
    <property type="entry name" value="BioD"/>
    <property type="match status" value="1"/>
</dbReference>
<keyword evidence="11" id="KW-1185">Reference proteome</keyword>
<comment type="subcellular location">
    <subcellularLocation>
        <location evidence="9">Cytoplasm</location>
    </subcellularLocation>
</comment>
<protein>
    <recommendedName>
        <fullName evidence="9">ATP-dependent dethiobiotin synthetase BioD</fullName>
        <ecNumber evidence="9">6.3.3.3</ecNumber>
    </recommendedName>
    <alternativeName>
        <fullName evidence="9">DTB synthetase</fullName>
        <shortName evidence="9">DTBS</shortName>
    </alternativeName>
    <alternativeName>
        <fullName evidence="9">Dethiobiotin synthase</fullName>
    </alternativeName>
</protein>
<dbReference type="PIRSF" id="PIRSF006755">
    <property type="entry name" value="DTB_synth"/>
    <property type="match status" value="1"/>
</dbReference>
<evidence type="ECO:0000256" key="2">
    <source>
        <dbReference type="ARBA" id="ARBA00022598"/>
    </source>
</evidence>
<dbReference type="NCBIfam" id="TIGR00347">
    <property type="entry name" value="bioD"/>
    <property type="match status" value="1"/>
</dbReference>
<evidence type="ECO:0000256" key="7">
    <source>
        <dbReference type="ARBA" id="ARBA00022842"/>
    </source>
</evidence>
<comment type="pathway">
    <text evidence="9">Cofactor biosynthesis; biotin biosynthesis; biotin from 7,8-diaminononanoate: step 1/2.</text>
</comment>
<feature type="binding site" evidence="9">
    <location>
        <position position="30"/>
    </location>
    <ligand>
        <name>Mg(2+)</name>
        <dbReference type="ChEBI" id="CHEBI:18420"/>
    </ligand>
</feature>
<keyword evidence="7 9" id="KW-0460">Magnesium</keyword>
<evidence type="ECO:0000256" key="6">
    <source>
        <dbReference type="ARBA" id="ARBA00022840"/>
    </source>
</evidence>
<feature type="binding site" evidence="9">
    <location>
        <position position="63"/>
    </location>
    <ligand>
        <name>Mg(2+)</name>
        <dbReference type="ChEBI" id="CHEBI:18420"/>
    </ligand>
</feature>
<feature type="binding site" evidence="9">
    <location>
        <position position="63"/>
    </location>
    <ligand>
        <name>ATP</name>
        <dbReference type="ChEBI" id="CHEBI:30616"/>
    </ligand>
</feature>
<feature type="binding site" evidence="9">
    <location>
        <begin position="128"/>
        <end position="131"/>
    </location>
    <ligand>
        <name>ATP</name>
        <dbReference type="ChEBI" id="CHEBI:30616"/>
    </ligand>
</feature>
<dbReference type="GO" id="GO:0004141">
    <property type="term" value="F:dethiobiotin synthase activity"/>
    <property type="evidence" value="ECO:0007669"/>
    <property type="project" value="UniProtKB-UniRule"/>
</dbReference>
<proteinExistence type="inferred from homology"/>
<reference evidence="10 11" key="1">
    <citation type="submission" date="2019-03" db="EMBL/GenBank/DDBJ databases">
        <title>Genomic analyses of the natural microbiome of Caenorhabditis elegans.</title>
        <authorList>
            <person name="Samuel B."/>
        </authorList>
    </citation>
    <scope>NUCLEOTIDE SEQUENCE [LARGE SCALE GENOMIC DNA]</scope>
    <source>
        <strain evidence="10 11">JUb89</strain>
    </source>
</reference>
<comment type="similarity">
    <text evidence="9">Belongs to the dethiobiotin synthetase family.</text>
</comment>
<dbReference type="GO" id="GO:0009102">
    <property type="term" value="P:biotin biosynthetic process"/>
    <property type="evidence" value="ECO:0007669"/>
    <property type="project" value="UniProtKB-UniRule"/>
</dbReference>
<comment type="caution">
    <text evidence="10">The sequence shown here is derived from an EMBL/GenBank/DDBJ whole genome shotgun (WGS) entry which is preliminary data.</text>
</comment>
<dbReference type="GO" id="GO:0005524">
    <property type="term" value="F:ATP binding"/>
    <property type="evidence" value="ECO:0007669"/>
    <property type="project" value="UniProtKB-UniRule"/>
</dbReference>
<evidence type="ECO:0000256" key="1">
    <source>
        <dbReference type="ARBA" id="ARBA00022490"/>
    </source>
</evidence>
<dbReference type="EMBL" id="SLVJ01000006">
    <property type="protein sequence ID" value="TCM68045.1"/>
    <property type="molecule type" value="Genomic_DNA"/>
</dbReference>
<evidence type="ECO:0000256" key="9">
    <source>
        <dbReference type="HAMAP-Rule" id="MF_00336"/>
    </source>
</evidence>
<dbReference type="PANTHER" id="PTHR43210:SF2">
    <property type="entry name" value="ATP-DEPENDENT DETHIOBIOTIN SYNTHETASE BIOD 2"/>
    <property type="match status" value="1"/>
</dbReference>
<keyword evidence="1 9" id="KW-0963">Cytoplasm</keyword>
<name>A0A4R1XZZ8_ACICA</name>
<organism evidence="10 11">
    <name type="scientific">Acinetobacter calcoaceticus</name>
    <dbReference type="NCBI Taxonomy" id="471"/>
    <lineage>
        <taxon>Bacteria</taxon>
        <taxon>Pseudomonadati</taxon>
        <taxon>Pseudomonadota</taxon>
        <taxon>Gammaproteobacteria</taxon>
        <taxon>Moraxellales</taxon>
        <taxon>Moraxellaceae</taxon>
        <taxon>Acinetobacter</taxon>
        <taxon>Acinetobacter calcoaceticus/baumannii complex</taxon>
    </lineage>
</organism>
<comment type="catalytic activity">
    <reaction evidence="9">
        <text>(7R,8S)-7,8-diammoniononanoate + CO2 + ATP = (4R,5S)-dethiobiotin + ADP + phosphate + 3 H(+)</text>
        <dbReference type="Rhea" id="RHEA:15805"/>
        <dbReference type="ChEBI" id="CHEBI:15378"/>
        <dbReference type="ChEBI" id="CHEBI:16526"/>
        <dbReference type="ChEBI" id="CHEBI:30616"/>
        <dbReference type="ChEBI" id="CHEBI:43474"/>
        <dbReference type="ChEBI" id="CHEBI:149469"/>
        <dbReference type="ChEBI" id="CHEBI:149473"/>
        <dbReference type="ChEBI" id="CHEBI:456216"/>
        <dbReference type="EC" id="6.3.3.3"/>
    </reaction>
</comment>
<dbReference type="GO" id="GO:0042803">
    <property type="term" value="F:protein homodimerization activity"/>
    <property type="evidence" value="ECO:0007669"/>
    <property type="project" value="UniProtKB-ARBA"/>
</dbReference>
<keyword evidence="4 9" id="KW-0547">Nucleotide-binding</keyword>
<dbReference type="GO" id="GO:0000287">
    <property type="term" value="F:magnesium ion binding"/>
    <property type="evidence" value="ECO:0007669"/>
    <property type="project" value="UniProtKB-UniRule"/>
</dbReference>
<comment type="catalytic activity">
    <reaction evidence="8">
        <text>(7R,8S)-8-amino-7-(carboxyamino)nonanoate + ATP = (4R,5S)-dethiobiotin + ADP + phosphate + H(+)</text>
        <dbReference type="Rhea" id="RHEA:63684"/>
        <dbReference type="ChEBI" id="CHEBI:15378"/>
        <dbReference type="ChEBI" id="CHEBI:30616"/>
        <dbReference type="ChEBI" id="CHEBI:43474"/>
        <dbReference type="ChEBI" id="CHEBI:149470"/>
        <dbReference type="ChEBI" id="CHEBI:149473"/>
        <dbReference type="ChEBI" id="CHEBI:456216"/>
    </reaction>
</comment>
<dbReference type="SUPFAM" id="SSF52540">
    <property type="entry name" value="P-loop containing nucleoside triphosphate hydrolases"/>
    <property type="match status" value="1"/>
</dbReference>
<feature type="binding site" evidence="9">
    <location>
        <position position="128"/>
    </location>
    <ligand>
        <name>Mg(2+)</name>
        <dbReference type="ChEBI" id="CHEBI:18420"/>
    </ligand>
</feature>
<keyword evidence="2 9" id="KW-0436">Ligase</keyword>
<dbReference type="PANTHER" id="PTHR43210">
    <property type="entry name" value="DETHIOBIOTIN SYNTHETASE"/>
    <property type="match status" value="1"/>
</dbReference>
<accession>A0A4R1XZZ8</accession>
<dbReference type="Pfam" id="PF13500">
    <property type="entry name" value="AAA_26"/>
    <property type="match status" value="1"/>
</dbReference>
<dbReference type="AlphaFoldDB" id="A0A4R1XZZ8"/>
<evidence type="ECO:0000256" key="8">
    <source>
        <dbReference type="ARBA" id="ARBA00047386"/>
    </source>
</evidence>
<gene>
    <name evidence="9" type="primary">bioD</name>
    <name evidence="10" type="ORF">EC844_10627</name>
</gene>
<comment type="subunit">
    <text evidence="9">Homodimer.</text>
</comment>
<dbReference type="EC" id="6.3.3.3" evidence="9"/>
<feature type="binding site" evidence="9">
    <location>
        <position position="55"/>
    </location>
    <ligand>
        <name>substrate</name>
    </ligand>
</feature>
<comment type="function">
    <text evidence="9">Catalyzes a mechanistically unusual reaction, the ATP-dependent insertion of CO2 between the N7 and N8 nitrogen atoms of 7,8-diaminopelargonic acid (DAPA, also called 7,8-diammoniononanoate) to form a ureido ring.</text>
</comment>
<evidence type="ECO:0000313" key="11">
    <source>
        <dbReference type="Proteomes" id="UP000294963"/>
    </source>
</evidence>
<dbReference type="Proteomes" id="UP000294963">
    <property type="component" value="Unassembled WGS sequence"/>
</dbReference>
<evidence type="ECO:0000256" key="4">
    <source>
        <dbReference type="ARBA" id="ARBA00022741"/>
    </source>
</evidence>
<dbReference type="Gene3D" id="3.40.50.300">
    <property type="entry name" value="P-loop containing nucleotide triphosphate hydrolases"/>
    <property type="match status" value="1"/>
</dbReference>
<keyword evidence="6 9" id="KW-0067">ATP-binding</keyword>
<sequence>MSVERVEKVESVLSGQVYFISGIDTAIGKTYATGYLAKLWQQQGRKVITQKLIQTGNVGFSEDIHQHRLMMGNVHFAEDDSKLTMPEIFAYPASPHLASRLEGREVDFAHITAATQQLASRYEVVLLEGAGGLMVPLSTQVLTIDYIAAQQLPVILVTSGRLGSINHTLLSLEALKARQLPLYALAYNLKDQSLDPIISEDTASYLKTYLSTHFPEALWIDIPVL</sequence>
<dbReference type="UniPathway" id="UPA00078">
    <property type="reaction ID" value="UER00161"/>
</dbReference>
<dbReference type="CDD" id="cd03109">
    <property type="entry name" value="DTBS"/>
    <property type="match status" value="1"/>
</dbReference>
<comment type="caution">
    <text evidence="9">Lacks conserved residue(s) required for the propagation of feature annotation.</text>
</comment>
<dbReference type="OrthoDB" id="9802097at2"/>
<keyword evidence="3 9" id="KW-0479">Metal-binding</keyword>
<dbReference type="InterPro" id="IPR027417">
    <property type="entry name" value="P-loop_NTPase"/>
</dbReference>